<gene>
    <name evidence="2" type="ORF">BFG52_03265</name>
    <name evidence="3" type="ORF">BFG52_08995</name>
    <name evidence="4" type="ORF">BFG52_09640</name>
    <name evidence="5" type="ORF">BFG52_10710</name>
    <name evidence="6" type="ORF">BFG52_11465</name>
    <name evidence="8" type="ORF">BFG52_11980</name>
    <name evidence="7" type="ORF">BFG52_14735</name>
</gene>
<dbReference type="RefSeq" id="WP_067552566.1">
    <property type="nucleotide sequence ID" value="NZ_CP016895.1"/>
</dbReference>
<dbReference type="EMBL" id="CP016895">
    <property type="protein sequence ID" value="AOA59478.1"/>
    <property type="molecule type" value="Genomic_DNA"/>
</dbReference>
<reference evidence="6 9" key="1">
    <citation type="submission" date="2016-08" db="EMBL/GenBank/DDBJ databases">
        <authorList>
            <person name="Seilhamer J.J."/>
        </authorList>
    </citation>
    <scope>NUCLEOTIDE SEQUENCE [LARGE SCALE GENOMIC DNA]</scope>
    <source>
        <strain evidence="6 9">BRTC-1</strain>
    </source>
</reference>
<dbReference type="Proteomes" id="UP000093391">
    <property type="component" value="Chromosome"/>
</dbReference>
<sequence length="134" mass="15819">MRYKDVKKLPDDKFRRLTGISWSTFNLMMDELRVQLPVNTGKGRPPKLPLEDRLLLCLEYWREYRTLFHVGMNYGVSETSALRTTRKIEDILIKSGKFSLPKQMPDREEANWDVVVVDATEIFVQRPKKTEKMV</sequence>
<dbReference type="EMBL" id="CP016895">
    <property type="protein sequence ID" value="AOA57466.1"/>
    <property type="molecule type" value="Genomic_DNA"/>
</dbReference>
<evidence type="ECO:0000313" key="7">
    <source>
        <dbReference type="EMBL" id="AOA59478.1"/>
    </source>
</evidence>
<evidence type="ECO:0000313" key="6">
    <source>
        <dbReference type="EMBL" id="AOA58910.1"/>
    </source>
</evidence>
<dbReference type="AlphaFoldDB" id="A0A1B2M142"/>
<dbReference type="EMBL" id="CP016895">
    <property type="protein sequence ID" value="AOA58910.1"/>
    <property type="molecule type" value="Genomic_DNA"/>
</dbReference>
<dbReference type="EMBL" id="CP016895">
    <property type="protein sequence ID" value="AOA58588.1"/>
    <property type="molecule type" value="Genomic_DNA"/>
</dbReference>
<evidence type="ECO:0000313" key="2">
    <source>
        <dbReference type="EMBL" id="AOA57466.1"/>
    </source>
</evidence>
<evidence type="ECO:0000259" key="1">
    <source>
        <dbReference type="Pfam" id="PF13613"/>
    </source>
</evidence>
<evidence type="ECO:0000313" key="8">
    <source>
        <dbReference type="EMBL" id="AOA59987.1"/>
    </source>
</evidence>
<dbReference type="KEGG" id="ala:BFG52_11980"/>
<proteinExistence type="predicted"/>
<name>A0A1B2M142_9GAMM</name>
<dbReference type="KEGG" id="ala:BFG52_08995"/>
<dbReference type="KEGG" id="ala:BFG52_03265"/>
<protein>
    <submittedName>
        <fullName evidence="6">DDE transposase family protein</fullName>
    </submittedName>
</protein>
<dbReference type="EMBL" id="CP016895">
    <property type="protein sequence ID" value="AOA58475.1"/>
    <property type="molecule type" value="Genomic_DNA"/>
</dbReference>
<evidence type="ECO:0000313" key="4">
    <source>
        <dbReference type="EMBL" id="AOA58588.1"/>
    </source>
</evidence>
<dbReference type="KEGG" id="ala:BFG52_14735"/>
<evidence type="ECO:0000313" key="3">
    <source>
        <dbReference type="EMBL" id="AOA58475.1"/>
    </source>
</evidence>
<evidence type="ECO:0000313" key="5">
    <source>
        <dbReference type="EMBL" id="AOA58773.1"/>
    </source>
</evidence>
<feature type="domain" description="Transposase Helix-turn-helix" evidence="1">
    <location>
        <begin position="47"/>
        <end position="97"/>
    </location>
</feature>
<evidence type="ECO:0000313" key="9">
    <source>
        <dbReference type="Proteomes" id="UP000093391"/>
    </source>
</evidence>
<dbReference type="KEGG" id="ala:BFG52_10710"/>
<dbReference type="OrthoDB" id="6659206at2"/>
<dbReference type="KEGG" id="ala:BFG52_09640"/>
<keyword evidence="9" id="KW-1185">Reference proteome</keyword>
<dbReference type="Pfam" id="PF13613">
    <property type="entry name" value="HTH_Tnp_4"/>
    <property type="match status" value="1"/>
</dbReference>
<dbReference type="EMBL" id="CP016895">
    <property type="protein sequence ID" value="AOA58773.1"/>
    <property type="molecule type" value="Genomic_DNA"/>
</dbReference>
<dbReference type="STRING" id="1789224.BFG52_03265"/>
<dbReference type="KEGG" id="ala:BFG52_11465"/>
<accession>A0A1B2M142</accession>
<dbReference type="EMBL" id="CP016895">
    <property type="protein sequence ID" value="AOA59987.1"/>
    <property type="molecule type" value="Genomic_DNA"/>
</dbReference>
<dbReference type="InterPro" id="IPR027805">
    <property type="entry name" value="Transposase_HTH_dom"/>
</dbReference>
<organism evidence="6 9">
    <name type="scientific">Acinetobacter larvae</name>
    <dbReference type="NCBI Taxonomy" id="1789224"/>
    <lineage>
        <taxon>Bacteria</taxon>
        <taxon>Pseudomonadati</taxon>
        <taxon>Pseudomonadota</taxon>
        <taxon>Gammaproteobacteria</taxon>
        <taxon>Moraxellales</taxon>
        <taxon>Moraxellaceae</taxon>
        <taxon>Acinetobacter</taxon>
    </lineage>
</organism>